<feature type="domain" description="BZIP" evidence="8">
    <location>
        <begin position="224"/>
        <end position="281"/>
    </location>
</feature>
<dbReference type="PANTHER" id="PTHR11988:SF27">
    <property type="entry name" value="GH27708P"/>
    <property type="match status" value="1"/>
</dbReference>
<name>A0A915C618_PARUN</name>
<dbReference type="AlphaFoldDB" id="A0A915C618"/>
<evidence type="ECO:0000259" key="8">
    <source>
        <dbReference type="PROSITE" id="PS50217"/>
    </source>
</evidence>
<evidence type="ECO:0000256" key="3">
    <source>
        <dbReference type="ARBA" id="ARBA00023125"/>
    </source>
</evidence>
<keyword evidence="6" id="KW-0175">Coiled coil</keyword>
<keyword evidence="3" id="KW-0238">DNA-binding</keyword>
<dbReference type="PANTHER" id="PTHR11988">
    <property type="entry name" value="THYROTROPH EMBRYONIC FACTOR RELATED"/>
    <property type="match status" value="1"/>
</dbReference>
<sequence length="294" mass="33062">MELVYNCLSPVRAILRQIPVFNEIVHQQTFSYLKMRSAAALLRVVSEKGRMAADGNRNSEAVQSSFVTHQVQRGNGPVSRGDMYAAALSSFAKAQSPAVWGRTLVSLSRRTAKRRSQSVDCSSSLRSRICKMEEIIEEGSSSATQSDWKYELLPTLTSAKRLCVLSENLAAMRGGFHQDADHSAITPFKRIDLMLLTNDHRGEGKNGCIDDRGVSSAKVIKCGSSDYQDRRRKNNDAARRSREARRTKEAVNRTRMVHLEEENSQLRLQIDNLRRQLNHMQLMLIAGKATFHLP</sequence>
<evidence type="ECO:0000256" key="7">
    <source>
        <dbReference type="SAM" id="MobiDB-lite"/>
    </source>
</evidence>
<evidence type="ECO:0000256" key="6">
    <source>
        <dbReference type="SAM" id="Coils"/>
    </source>
</evidence>
<reference evidence="10" key="1">
    <citation type="submission" date="2022-11" db="UniProtKB">
        <authorList>
            <consortium name="WormBaseParasite"/>
        </authorList>
    </citation>
    <scope>IDENTIFICATION</scope>
</reference>
<comment type="subcellular location">
    <subcellularLocation>
        <location evidence="1">Nucleus</location>
    </subcellularLocation>
</comment>
<dbReference type="Gene3D" id="1.20.5.170">
    <property type="match status" value="1"/>
</dbReference>
<dbReference type="GO" id="GO:0000981">
    <property type="term" value="F:DNA-binding transcription factor activity, RNA polymerase II-specific"/>
    <property type="evidence" value="ECO:0007669"/>
    <property type="project" value="TreeGrafter"/>
</dbReference>
<evidence type="ECO:0000256" key="2">
    <source>
        <dbReference type="ARBA" id="ARBA00023015"/>
    </source>
</evidence>
<dbReference type="WBParaSite" id="PgR092_g029_t01">
    <property type="protein sequence ID" value="PgR092_g029_t01"/>
    <property type="gene ID" value="PgR092_g029"/>
</dbReference>
<feature type="region of interest" description="Disordered" evidence="7">
    <location>
        <begin position="225"/>
        <end position="247"/>
    </location>
</feature>
<evidence type="ECO:0000256" key="1">
    <source>
        <dbReference type="ARBA" id="ARBA00004123"/>
    </source>
</evidence>
<dbReference type="SUPFAM" id="SSF57959">
    <property type="entry name" value="Leucine zipper domain"/>
    <property type="match status" value="1"/>
</dbReference>
<dbReference type="GO" id="GO:0000978">
    <property type="term" value="F:RNA polymerase II cis-regulatory region sequence-specific DNA binding"/>
    <property type="evidence" value="ECO:0007669"/>
    <property type="project" value="TreeGrafter"/>
</dbReference>
<evidence type="ECO:0000313" key="9">
    <source>
        <dbReference type="Proteomes" id="UP000887569"/>
    </source>
</evidence>
<keyword evidence="4" id="KW-0804">Transcription</keyword>
<organism evidence="9 10">
    <name type="scientific">Parascaris univalens</name>
    <name type="common">Nematode worm</name>
    <dbReference type="NCBI Taxonomy" id="6257"/>
    <lineage>
        <taxon>Eukaryota</taxon>
        <taxon>Metazoa</taxon>
        <taxon>Ecdysozoa</taxon>
        <taxon>Nematoda</taxon>
        <taxon>Chromadorea</taxon>
        <taxon>Rhabditida</taxon>
        <taxon>Spirurina</taxon>
        <taxon>Ascaridomorpha</taxon>
        <taxon>Ascaridoidea</taxon>
        <taxon>Ascarididae</taxon>
        <taxon>Parascaris</taxon>
    </lineage>
</organism>
<dbReference type="GO" id="GO:0005634">
    <property type="term" value="C:nucleus"/>
    <property type="evidence" value="ECO:0007669"/>
    <property type="project" value="UniProtKB-SubCell"/>
</dbReference>
<dbReference type="Proteomes" id="UP000887569">
    <property type="component" value="Unplaced"/>
</dbReference>
<dbReference type="InterPro" id="IPR046347">
    <property type="entry name" value="bZIP_sf"/>
</dbReference>
<evidence type="ECO:0000313" key="10">
    <source>
        <dbReference type="WBParaSite" id="PgR092_g029_t01"/>
    </source>
</evidence>
<proteinExistence type="predicted"/>
<accession>A0A915C618</accession>
<keyword evidence="5" id="KW-0539">Nucleus</keyword>
<keyword evidence="9" id="KW-1185">Reference proteome</keyword>
<dbReference type="SMART" id="SM00338">
    <property type="entry name" value="BRLZ"/>
    <property type="match status" value="1"/>
</dbReference>
<protein>
    <submittedName>
        <fullName evidence="10">BZIP domain-containing protein</fullName>
    </submittedName>
</protein>
<dbReference type="PROSITE" id="PS50217">
    <property type="entry name" value="BZIP"/>
    <property type="match status" value="1"/>
</dbReference>
<evidence type="ECO:0000256" key="4">
    <source>
        <dbReference type="ARBA" id="ARBA00023163"/>
    </source>
</evidence>
<dbReference type="Pfam" id="PF07716">
    <property type="entry name" value="bZIP_2"/>
    <property type="match status" value="1"/>
</dbReference>
<dbReference type="InterPro" id="IPR040223">
    <property type="entry name" value="PAR_bZIP"/>
</dbReference>
<feature type="compositionally biased region" description="Basic and acidic residues" evidence="7">
    <location>
        <begin position="234"/>
        <end position="247"/>
    </location>
</feature>
<evidence type="ECO:0000256" key="5">
    <source>
        <dbReference type="ARBA" id="ARBA00023242"/>
    </source>
</evidence>
<dbReference type="InterPro" id="IPR004827">
    <property type="entry name" value="bZIP"/>
</dbReference>
<feature type="coiled-coil region" evidence="6">
    <location>
        <begin position="256"/>
        <end position="283"/>
    </location>
</feature>
<keyword evidence="2" id="KW-0805">Transcription regulation</keyword>